<dbReference type="Proteomes" id="UP000297535">
    <property type="component" value="Unassembled WGS sequence"/>
</dbReference>
<dbReference type="OrthoDB" id="8004268at2"/>
<dbReference type="InterPro" id="IPR006311">
    <property type="entry name" value="TAT_signal"/>
</dbReference>
<proteinExistence type="predicted"/>
<accession>A0A4Z0NKE3</accession>
<sequence length="121" mass="12686">MTGPSSRRGFLRGLTTLPLIGGGVTLIGSPTAAAVPLTGGMMATYAAWLHHEARAVRYAMGWEDAKGVFHPCANPGAQWHDFGNWTRAQAEAQRRAPVILSAAGVPLTDAHADDLWGGPIG</sequence>
<dbReference type="PROSITE" id="PS51318">
    <property type="entry name" value="TAT"/>
    <property type="match status" value="1"/>
</dbReference>
<name>A0A4Z0NKE3_9HYPH</name>
<keyword evidence="2" id="KW-1185">Reference proteome</keyword>
<comment type="caution">
    <text evidence="1">The sequence shown here is derived from an EMBL/GenBank/DDBJ whole genome shotgun (WGS) entry which is preliminary data.</text>
</comment>
<dbReference type="AlphaFoldDB" id="A0A4Z0NKE3"/>
<protein>
    <submittedName>
        <fullName evidence="1">Uncharacterized protein</fullName>
    </submittedName>
</protein>
<evidence type="ECO:0000313" key="1">
    <source>
        <dbReference type="EMBL" id="TGD96197.1"/>
    </source>
</evidence>
<reference evidence="1 2" key="1">
    <citation type="submission" date="2019-04" db="EMBL/GenBank/DDBJ databases">
        <authorList>
            <person name="Feng G."/>
            <person name="Zhu H."/>
        </authorList>
    </citation>
    <scope>NUCLEOTIDE SEQUENCE [LARGE SCALE GENOMIC DNA]</scope>
    <source>
        <strain evidence="1 2">6HR-1</strain>
    </source>
</reference>
<organism evidence="1 2">
    <name type="scientific">Methylobacterium nonmethylotrophicum</name>
    <dbReference type="NCBI Taxonomy" id="1141884"/>
    <lineage>
        <taxon>Bacteria</taxon>
        <taxon>Pseudomonadati</taxon>
        <taxon>Pseudomonadota</taxon>
        <taxon>Alphaproteobacteria</taxon>
        <taxon>Hyphomicrobiales</taxon>
        <taxon>Methylobacteriaceae</taxon>
        <taxon>Methylobacterium</taxon>
    </lineage>
</organism>
<dbReference type="EMBL" id="SRLB01000021">
    <property type="protein sequence ID" value="TGD96197.1"/>
    <property type="molecule type" value="Genomic_DNA"/>
</dbReference>
<evidence type="ECO:0000313" key="2">
    <source>
        <dbReference type="Proteomes" id="UP000297535"/>
    </source>
</evidence>
<gene>
    <name evidence="1" type="ORF">EU555_24905</name>
</gene>
<dbReference type="RefSeq" id="WP_135417911.1">
    <property type="nucleotide sequence ID" value="NZ_SRLB01000021.1"/>
</dbReference>